<keyword evidence="1" id="KW-0175">Coiled coil</keyword>
<dbReference type="Proteomes" id="UP001651158">
    <property type="component" value="Unassembled WGS sequence"/>
</dbReference>
<keyword evidence="3" id="KW-0472">Membrane</keyword>
<proteinExistence type="predicted"/>
<keyword evidence="3" id="KW-0812">Transmembrane</keyword>
<feature type="compositionally biased region" description="Polar residues" evidence="2">
    <location>
        <begin position="8"/>
        <end position="18"/>
    </location>
</feature>
<protein>
    <submittedName>
        <fullName evidence="5">Synaptobrevin-like protein</fullName>
    </submittedName>
</protein>
<dbReference type="PANTHER" id="PTHR45701">
    <property type="entry name" value="SYNAPTOBREVIN FAMILY MEMBER"/>
    <property type="match status" value="1"/>
</dbReference>
<evidence type="ECO:0000256" key="3">
    <source>
        <dbReference type="SAM" id="Phobius"/>
    </source>
</evidence>
<dbReference type="Pfam" id="PF00957">
    <property type="entry name" value="Synaptobrevin"/>
    <property type="match status" value="1"/>
</dbReference>
<dbReference type="EMBL" id="JAKROA010000004">
    <property type="protein sequence ID" value="KAL5107825.1"/>
    <property type="molecule type" value="Genomic_DNA"/>
</dbReference>
<organism evidence="5 6">
    <name type="scientific">Taenia crassiceps</name>
    <dbReference type="NCBI Taxonomy" id="6207"/>
    <lineage>
        <taxon>Eukaryota</taxon>
        <taxon>Metazoa</taxon>
        <taxon>Spiralia</taxon>
        <taxon>Lophotrochozoa</taxon>
        <taxon>Platyhelminthes</taxon>
        <taxon>Cestoda</taxon>
        <taxon>Eucestoda</taxon>
        <taxon>Cyclophyllidea</taxon>
        <taxon>Taeniidae</taxon>
        <taxon>Taenia</taxon>
    </lineage>
</organism>
<feature type="region of interest" description="Disordered" evidence="2">
    <location>
        <begin position="175"/>
        <end position="220"/>
    </location>
</feature>
<gene>
    <name evidence="5" type="ORF">TcWFU_006079</name>
</gene>
<feature type="region of interest" description="Disordered" evidence="2">
    <location>
        <begin position="1"/>
        <end position="32"/>
    </location>
</feature>
<dbReference type="InterPro" id="IPR001388">
    <property type="entry name" value="Synaptobrevin-like"/>
</dbReference>
<dbReference type="CDD" id="cd15870">
    <property type="entry name" value="R-SNARE_VAMP2"/>
    <property type="match status" value="1"/>
</dbReference>
<feature type="domain" description="V-SNARE coiled-coil homology" evidence="4">
    <location>
        <begin position="35"/>
        <end position="95"/>
    </location>
</feature>
<name>A0ABR4QDV2_9CEST</name>
<keyword evidence="6" id="KW-1185">Reference proteome</keyword>
<feature type="transmembrane region" description="Helical" evidence="3">
    <location>
        <begin position="99"/>
        <end position="118"/>
    </location>
</feature>
<dbReference type="SUPFAM" id="SSF58038">
    <property type="entry name" value="SNARE fusion complex"/>
    <property type="match status" value="1"/>
</dbReference>
<sequence length="220" mass="23990">MRLKSPWNPDQTGDQRQPQQPPTADKKPEKTINKRLQRTQAQVNEVVDIMRVNIEKVLERDKNLSQLDDRADALQAGASQFEASAGKLKRKYWWRNCKLLMVLCGLLAVTAIVIIVSLTSEKRDGNSVNGSNTLTTNTSFSLSSDLPQLEAQAHLPSVSSGSRFNWILPHGKEANPSTLQRLPSAQSDGSSENAAPLSKVEFETGAVEEGGGASPLDQGV</sequence>
<dbReference type="InterPro" id="IPR016444">
    <property type="entry name" value="Synaptobrevin/VAMP"/>
</dbReference>
<dbReference type="Gene3D" id="1.20.5.110">
    <property type="match status" value="1"/>
</dbReference>
<accession>A0ABR4QDV2</accession>
<reference evidence="5 6" key="1">
    <citation type="journal article" date="2022" name="Front. Cell. Infect. Microbiol.">
        <title>The Genomes of Two Strains of Taenia crassiceps the Animal Model for the Study of Human Cysticercosis.</title>
        <authorList>
            <person name="Bobes R.J."/>
            <person name="Estrada K."/>
            <person name="Rios-Valencia D.G."/>
            <person name="Calderon-Gallegos A."/>
            <person name="de la Torre P."/>
            <person name="Carrero J.C."/>
            <person name="Sanchez-Flores A."/>
            <person name="Laclette J.P."/>
        </authorList>
    </citation>
    <scope>NUCLEOTIDE SEQUENCE [LARGE SCALE GENOMIC DNA]</scope>
    <source>
        <strain evidence="5">WFUcys</strain>
    </source>
</reference>
<comment type="caution">
    <text evidence="5">The sequence shown here is derived from an EMBL/GenBank/DDBJ whole genome shotgun (WGS) entry which is preliminary data.</text>
</comment>
<evidence type="ECO:0000313" key="5">
    <source>
        <dbReference type="EMBL" id="KAL5107825.1"/>
    </source>
</evidence>
<dbReference type="PROSITE" id="PS00417">
    <property type="entry name" value="SYNAPTOBREVIN"/>
    <property type="match status" value="1"/>
</dbReference>
<feature type="compositionally biased region" description="Polar residues" evidence="2">
    <location>
        <begin position="175"/>
        <end position="193"/>
    </location>
</feature>
<keyword evidence="3" id="KW-1133">Transmembrane helix</keyword>
<evidence type="ECO:0000256" key="2">
    <source>
        <dbReference type="SAM" id="MobiDB-lite"/>
    </source>
</evidence>
<evidence type="ECO:0000259" key="4">
    <source>
        <dbReference type="PROSITE" id="PS50892"/>
    </source>
</evidence>
<dbReference type="PROSITE" id="PS50892">
    <property type="entry name" value="V_SNARE"/>
    <property type="match status" value="1"/>
</dbReference>
<evidence type="ECO:0000256" key="1">
    <source>
        <dbReference type="PROSITE-ProRule" id="PRU00290"/>
    </source>
</evidence>
<evidence type="ECO:0000313" key="6">
    <source>
        <dbReference type="Proteomes" id="UP001651158"/>
    </source>
</evidence>
<dbReference type="PRINTS" id="PR00219">
    <property type="entry name" value="SYNAPTOBREVN"/>
</dbReference>
<dbReference type="InterPro" id="IPR042855">
    <property type="entry name" value="V_SNARE_CC"/>
</dbReference>